<feature type="domain" description="RING-type" evidence="11">
    <location>
        <begin position="224"/>
        <end position="266"/>
    </location>
</feature>
<dbReference type="PANTHER" id="PTHR45931">
    <property type="entry name" value="SI:CH211-59O9.10"/>
    <property type="match status" value="1"/>
</dbReference>
<dbReference type="GO" id="GO:0061630">
    <property type="term" value="F:ubiquitin protein ligase activity"/>
    <property type="evidence" value="ECO:0007669"/>
    <property type="project" value="TreeGrafter"/>
</dbReference>
<dbReference type="Pfam" id="PF13639">
    <property type="entry name" value="zf-RING_2"/>
    <property type="match status" value="1"/>
</dbReference>
<evidence type="ECO:0000256" key="6">
    <source>
        <dbReference type="ARBA" id="ARBA00022989"/>
    </source>
</evidence>
<dbReference type="Pfam" id="PF02225">
    <property type="entry name" value="PA"/>
    <property type="match status" value="1"/>
</dbReference>
<feature type="transmembrane region" description="Helical" evidence="9">
    <location>
        <begin position="162"/>
        <end position="190"/>
    </location>
</feature>
<keyword evidence="10" id="KW-0732">Signal</keyword>
<feature type="transmembrane region" description="Helical" evidence="9">
    <location>
        <begin position="302"/>
        <end position="323"/>
    </location>
</feature>
<evidence type="ECO:0000256" key="8">
    <source>
        <dbReference type="PROSITE-ProRule" id="PRU00175"/>
    </source>
</evidence>
<dbReference type="PROSITE" id="PS50089">
    <property type="entry name" value="ZF_RING_2"/>
    <property type="match status" value="1"/>
</dbReference>
<dbReference type="STRING" id="478820.A0A196SI57"/>
<evidence type="ECO:0000313" key="13">
    <source>
        <dbReference type="Proteomes" id="UP000078348"/>
    </source>
</evidence>
<dbReference type="InterPro" id="IPR051834">
    <property type="entry name" value="RING_finger_E3_ligase"/>
</dbReference>
<comment type="subcellular location">
    <subcellularLocation>
        <location evidence="1">Membrane</location>
    </subcellularLocation>
</comment>
<keyword evidence="12" id="KW-0645">Protease</keyword>
<dbReference type="GO" id="GO:0008233">
    <property type="term" value="F:peptidase activity"/>
    <property type="evidence" value="ECO:0007669"/>
    <property type="project" value="UniProtKB-KW"/>
</dbReference>
<accession>A0A196SI57</accession>
<dbReference type="SMART" id="SM00184">
    <property type="entry name" value="RING"/>
    <property type="match status" value="1"/>
</dbReference>
<evidence type="ECO:0000256" key="2">
    <source>
        <dbReference type="ARBA" id="ARBA00022692"/>
    </source>
</evidence>
<keyword evidence="3" id="KW-0479">Metal-binding</keyword>
<dbReference type="SUPFAM" id="SSF52025">
    <property type="entry name" value="PA domain"/>
    <property type="match status" value="1"/>
</dbReference>
<keyword evidence="4 8" id="KW-0863">Zinc-finger</keyword>
<dbReference type="Gene3D" id="3.50.30.30">
    <property type="match status" value="1"/>
</dbReference>
<dbReference type="GO" id="GO:0006511">
    <property type="term" value="P:ubiquitin-dependent protein catabolic process"/>
    <property type="evidence" value="ECO:0007669"/>
    <property type="project" value="TreeGrafter"/>
</dbReference>
<evidence type="ECO:0000256" key="3">
    <source>
        <dbReference type="ARBA" id="ARBA00022723"/>
    </source>
</evidence>
<dbReference type="Gene3D" id="3.30.40.10">
    <property type="entry name" value="Zinc/RING finger domain, C3HC4 (zinc finger)"/>
    <property type="match status" value="1"/>
</dbReference>
<gene>
    <name evidence="12" type="ORF">AV274_2413</name>
</gene>
<evidence type="ECO:0000259" key="11">
    <source>
        <dbReference type="PROSITE" id="PS50089"/>
    </source>
</evidence>
<dbReference type="GO" id="GO:0005634">
    <property type="term" value="C:nucleus"/>
    <property type="evidence" value="ECO:0007669"/>
    <property type="project" value="TreeGrafter"/>
</dbReference>
<evidence type="ECO:0000313" key="12">
    <source>
        <dbReference type="EMBL" id="OAO15857.1"/>
    </source>
</evidence>
<protein>
    <submittedName>
        <fullName evidence="12">Protease-associated and C3HC4-type RING finger domain-containing protein</fullName>
    </submittedName>
</protein>
<feature type="chain" id="PRO_5011977794" evidence="10">
    <location>
        <begin position="16"/>
        <end position="324"/>
    </location>
</feature>
<evidence type="ECO:0000256" key="1">
    <source>
        <dbReference type="ARBA" id="ARBA00004370"/>
    </source>
</evidence>
<dbReference type="GO" id="GO:0016020">
    <property type="term" value="C:membrane"/>
    <property type="evidence" value="ECO:0007669"/>
    <property type="project" value="UniProtKB-SubCell"/>
</dbReference>
<evidence type="ECO:0000256" key="5">
    <source>
        <dbReference type="ARBA" id="ARBA00022833"/>
    </source>
</evidence>
<sequence length="324" mass="36956">MRVCLFVVMLCIARSLILDADQEYHFHHLEAKFGTPYENRTYSGLIGLSEPLDACTEVTVNLTGRIGLAIRDKTQKSCSFTRKVFNLQQAGVIGVVIMNQKPLRWEEETLIRMGESPSETFNITIPSVFISYADGLIIQSKAGSNATLTISSVGEDRITISLWYYGLSFLILLVITYSSFILIGVFLGVYDYRLKQSLLRMPSSLQVEVFDPKVKADAENPVECSICLDTVEKGEEVKRLPCGHVFHAVCIDPWLKEQRAVCPVCRQGIYDDEELNWNMEEKFRDTDRFVFRWERVYGGSMTYVYSVCFFVFVLLSPIVYSFLL</sequence>
<dbReference type="InterPro" id="IPR003137">
    <property type="entry name" value="PA_domain"/>
</dbReference>
<dbReference type="Proteomes" id="UP000078348">
    <property type="component" value="Unassembled WGS sequence"/>
</dbReference>
<feature type="signal peptide" evidence="10">
    <location>
        <begin position="1"/>
        <end position="15"/>
    </location>
</feature>
<evidence type="ECO:0000256" key="9">
    <source>
        <dbReference type="SAM" id="Phobius"/>
    </source>
</evidence>
<dbReference type="InterPro" id="IPR001841">
    <property type="entry name" value="Znf_RING"/>
</dbReference>
<keyword evidence="2 9" id="KW-0812">Transmembrane</keyword>
<name>A0A196SI57_BLAHN</name>
<dbReference type="InterPro" id="IPR046450">
    <property type="entry name" value="PA_dom_sf"/>
</dbReference>
<dbReference type="OrthoDB" id="272091at2759"/>
<reference evidence="12 13" key="1">
    <citation type="submission" date="2016-05" db="EMBL/GenBank/DDBJ databases">
        <title>Nuclear genome of Blastocystis sp. subtype 1 NandII.</title>
        <authorList>
            <person name="Gentekaki E."/>
            <person name="Curtis B."/>
            <person name="Stairs C."/>
            <person name="Eme L."/>
            <person name="Herman E."/>
            <person name="Klimes V."/>
            <person name="Arias M.C."/>
            <person name="Elias M."/>
            <person name="Hilliou F."/>
            <person name="Klute M."/>
            <person name="Malik S.-B."/>
            <person name="Pightling A."/>
            <person name="Rachubinski R."/>
            <person name="Salas D."/>
            <person name="Schlacht A."/>
            <person name="Suga H."/>
            <person name="Archibald J."/>
            <person name="Ball S.G."/>
            <person name="Clark G."/>
            <person name="Dacks J."/>
            <person name="Van Der Giezen M."/>
            <person name="Tsaousis A."/>
            <person name="Roger A."/>
        </authorList>
    </citation>
    <scope>NUCLEOTIDE SEQUENCE [LARGE SCALE GENOMIC DNA]</scope>
    <source>
        <strain evidence="13">ATCC 50177 / NandII</strain>
    </source>
</reference>
<dbReference type="EMBL" id="LXWW01000112">
    <property type="protein sequence ID" value="OAO15857.1"/>
    <property type="molecule type" value="Genomic_DNA"/>
</dbReference>
<dbReference type="GO" id="GO:0008270">
    <property type="term" value="F:zinc ion binding"/>
    <property type="evidence" value="ECO:0007669"/>
    <property type="project" value="UniProtKB-KW"/>
</dbReference>
<keyword evidence="13" id="KW-1185">Reference proteome</keyword>
<dbReference type="CDD" id="cd16454">
    <property type="entry name" value="RING-H2_PA-TM-RING"/>
    <property type="match status" value="1"/>
</dbReference>
<dbReference type="AlphaFoldDB" id="A0A196SI57"/>
<keyword evidence="7 9" id="KW-0472">Membrane</keyword>
<organism evidence="12 13">
    <name type="scientific">Blastocystis sp. subtype 1 (strain ATCC 50177 / NandII)</name>
    <dbReference type="NCBI Taxonomy" id="478820"/>
    <lineage>
        <taxon>Eukaryota</taxon>
        <taxon>Sar</taxon>
        <taxon>Stramenopiles</taxon>
        <taxon>Bigyra</taxon>
        <taxon>Opalozoa</taxon>
        <taxon>Opalinata</taxon>
        <taxon>Blastocystidae</taxon>
        <taxon>Blastocystis</taxon>
    </lineage>
</organism>
<evidence type="ECO:0000256" key="4">
    <source>
        <dbReference type="ARBA" id="ARBA00022771"/>
    </source>
</evidence>
<evidence type="ECO:0000256" key="10">
    <source>
        <dbReference type="SAM" id="SignalP"/>
    </source>
</evidence>
<dbReference type="InterPro" id="IPR013083">
    <property type="entry name" value="Znf_RING/FYVE/PHD"/>
</dbReference>
<proteinExistence type="predicted"/>
<keyword evidence="12" id="KW-0378">Hydrolase</keyword>
<evidence type="ECO:0000256" key="7">
    <source>
        <dbReference type="ARBA" id="ARBA00023136"/>
    </source>
</evidence>
<dbReference type="SUPFAM" id="SSF57850">
    <property type="entry name" value="RING/U-box"/>
    <property type="match status" value="1"/>
</dbReference>
<dbReference type="PANTHER" id="PTHR45931:SF3">
    <property type="entry name" value="RING ZINC FINGER-CONTAINING PROTEIN"/>
    <property type="match status" value="1"/>
</dbReference>
<keyword evidence="6 9" id="KW-1133">Transmembrane helix</keyword>
<keyword evidence="5" id="KW-0862">Zinc</keyword>
<comment type="caution">
    <text evidence="12">The sequence shown here is derived from an EMBL/GenBank/DDBJ whole genome shotgun (WGS) entry which is preliminary data.</text>
</comment>